<dbReference type="PROSITE" id="PS50932">
    <property type="entry name" value="HTH_LACI_2"/>
    <property type="match status" value="1"/>
</dbReference>
<keyword evidence="6" id="KW-1185">Reference proteome</keyword>
<dbReference type="CDD" id="cd01392">
    <property type="entry name" value="HTH_LacI"/>
    <property type="match status" value="1"/>
</dbReference>
<dbReference type="AlphaFoldDB" id="A0A7M4DF42"/>
<keyword evidence="3" id="KW-0804">Transcription</keyword>
<accession>A0A7M4DF42</accession>
<dbReference type="GO" id="GO:0000976">
    <property type="term" value="F:transcription cis-regulatory region binding"/>
    <property type="evidence" value="ECO:0007669"/>
    <property type="project" value="TreeGrafter"/>
</dbReference>
<dbReference type="Proteomes" id="UP000419743">
    <property type="component" value="Unassembled WGS sequence"/>
</dbReference>
<dbReference type="GO" id="GO:0003700">
    <property type="term" value="F:DNA-binding transcription factor activity"/>
    <property type="evidence" value="ECO:0007669"/>
    <property type="project" value="TreeGrafter"/>
</dbReference>
<evidence type="ECO:0000256" key="3">
    <source>
        <dbReference type="ARBA" id="ARBA00023163"/>
    </source>
</evidence>
<dbReference type="CDD" id="cd06267">
    <property type="entry name" value="PBP1_LacI_sugar_binding-like"/>
    <property type="match status" value="1"/>
</dbReference>
<keyword evidence="2" id="KW-0238">DNA-binding</keyword>
<dbReference type="SUPFAM" id="SSF47413">
    <property type="entry name" value="lambda repressor-like DNA-binding domains"/>
    <property type="match status" value="1"/>
</dbReference>
<evidence type="ECO:0000259" key="4">
    <source>
        <dbReference type="PROSITE" id="PS50932"/>
    </source>
</evidence>
<proteinExistence type="predicted"/>
<organism evidence="5 6">
    <name type="scientific">Occultella aeris</name>
    <dbReference type="NCBI Taxonomy" id="2761496"/>
    <lineage>
        <taxon>Bacteria</taxon>
        <taxon>Bacillati</taxon>
        <taxon>Actinomycetota</taxon>
        <taxon>Actinomycetes</taxon>
        <taxon>Micrococcales</taxon>
        <taxon>Ruaniaceae</taxon>
        <taxon>Occultella</taxon>
    </lineage>
</organism>
<dbReference type="InterPro" id="IPR046335">
    <property type="entry name" value="LacI/GalR-like_sensor"/>
</dbReference>
<dbReference type="PANTHER" id="PTHR30146">
    <property type="entry name" value="LACI-RELATED TRANSCRIPTIONAL REPRESSOR"/>
    <property type="match status" value="1"/>
</dbReference>
<dbReference type="RefSeq" id="WP_156739389.1">
    <property type="nucleotide sequence ID" value="NZ_CACRYJ010000013.1"/>
</dbReference>
<dbReference type="Gene3D" id="3.40.50.2300">
    <property type="match status" value="2"/>
</dbReference>
<dbReference type="InterPro" id="IPR010982">
    <property type="entry name" value="Lambda_DNA-bd_dom_sf"/>
</dbReference>
<dbReference type="InterPro" id="IPR000843">
    <property type="entry name" value="HTH_LacI"/>
</dbReference>
<dbReference type="PANTHER" id="PTHR30146:SF109">
    <property type="entry name" value="HTH-TYPE TRANSCRIPTIONAL REGULATOR GALS"/>
    <property type="match status" value="1"/>
</dbReference>
<feature type="domain" description="HTH lacI-type" evidence="4">
    <location>
        <begin position="2"/>
        <end position="58"/>
    </location>
</feature>
<evidence type="ECO:0000313" key="6">
    <source>
        <dbReference type="Proteomes" id="UP000419743"/>
    </source>
</evidence>
<dbReference type="InterPro" id="IPR028082">
    <property type="entry name" value="Peripla_BP_I"/>
</dbReference>
<dbReference type="EMBL" id="CACRYJ010000013">
    <property type="protein sequence ID" value="VZO35535.1"/>
    <property type="molecule type" value="Genomic_DNA"/>
</dbReference>
<dbReference type="Gene3D" id="1.10.260.40">
    <property type="entry name" value="lambda repressor-like DNA-binding domains"/>
    <property type="match status" value="1"/>
</dbReference>
<dbReference type="Pfam" id="PF13377">
    <property type="entry name" value="Peripla_BP_3"/>
    <property type="match status" value="1"/>
</dbReference>
<comment type="caution">
    <text evidence="5">The sequence shown here is derived from an EMBL/GenBank/DDBJ whole genome shotgun (WGS) entry which is preliminary data.</text>
</comment>
<dbReference type="SUPFAM" id="SSF53822">
    <property type="entry name" value="Periplasmic binding protein-like I"/>
    <property type="match status" value="1"/>
</dbReference>
<evidence type="ECO:0000313" key="5">
    <source>
        <dbReference type="EMBL" id="VZO35535.1"/>
    </source>
</evidence>
<gene>
    <name evidence="5" type="primary">ccpA_2</name>
    <name evidence="5" type="ORF">HALOF300_00733</name>
</gene>
<keyword evidence="1" id="KW-0805">Transcription regulation</keyword>
<name>A0A7M4DF42_9MICO</name>
<evidence type="ECO:0000256" key="1">
    <source>
        <dbReference type="ARBA" id="ARBA00023015"/>
    </source>
</evidence>
<dbReference type="Pfam" id="PF00356">
    <property type="entry name" value="LacI"/>
    <property type="match status" value="1"/>
</dbReference>
<sequence length="329" mass="35249">MATVKSIAAAVGVSPSVVSAVLHGSKHVRVSESTRERVQRAVDEAGYVPNHAARALRLQRTGVLAMVLPKLENPVYHRLVDGIYDAADAHGYSVLLGDGIRVTSGSLMLQRLVGGGQVDGTLIRPASTMSPGLLAEIRAGGAPIVILDGTSERDHWVAVQDELGAYVATRHLIDKGHERIAYLGQTRYQQERVDGYRRALREAGLPTPDAYVIHSQQGTHDGYEAFPTLLALDQRPTAVLVNNSTTAVGVLAAVSDAGLRMPDDLAMIGYHEIAIAADLRPSLTTLEMPLYELGRVGVELMHAALTGEPVESRTITAPLPRVIERQSTA</sequence>
<dbReference type="SMART" id="SM00354">
    <property type="entry name" value="HTH_LACI"/>
    <property type="match status" value="1"/>
</dbReference>
<evidence type="ECO:0000256" key="2">
    <source>
        <dbReference type="ARBA" id="ARBA00023125"/>
    </source>
</evidence>
<reference evidence="5 6" key="1">
    <citation type="submission" date="2019-11" db="EMBL/GenBank/DDBJ databases">
        <authorList>
            <person name="Criscuolo A."/>
        </authorList>
    </citation>
    <scope>NUCLEOTIDE SEQUENCE [LARGE SCALE GENOMIC DNA]</scope>
    <source>
        <strain evidence="5">CIP111667</strain>
    </source>
</reference>
<protein>
    <submittedName>
        <fullName evidence="5">Catabolite control protein A</fullName>
    </submittedName>
</protein>